<dbReference type="PANTHER" id="PTHR21676">
    <property type="entry name" value="PROTEIN STUM"/>
    <property type="match status" value="1"/>
</dbReference>
<dbReference type="AlphaFoldDB" id="A0AAN7V9E6"/>
<name>A0AAN7V9E6_9COLE</name>
<evidence type="ECO:0000256" key="3">
    <source>
        <dbReference type="ARBA" id="ARBA00022989"/>
    </source>
</evidence>
<dbReference type="GO" id="GO:0042330">
    <property type="term" value="P:taxis"/>
    <property type="evidence" value="ECO:0007669"/>
    <property type="project" value="TreeGrafter"/>
</dbReference>
<keyword evidence="4 6" id="KW-0472">Membrane</keyword>
<protein>
    <recommendedName>
        <fullName evidence="9">Protein SPEC3</fullName>
    </recommendedName>
</protein>
<evidence type="ECO:0000256" key="6">
    <source>
        <dbReference type="SAM" id="Phobius"/>
    </source>
</evidence>
<evidence type="ECO:0008006" key="9">
    <source>
        <dbReference type="Google" id="ProtNLM"/>
    </source>
</evidence>
<evidence type="ECO:0000256" key="5">
    <source>
        <dbReference type="SAM" id="MobiDB-lite"/>
    </source>
</evidence>
<dbReference type="Pfam" id="PF15795">
    <property type="entry name" value="Spec3"/>
    <property type="match status" value="1"/>
</dbReference>
<evidence type="ECO:0000256" key="2">
    <source>
        <dbReference type="ARBA" id="ARBA00022692"/>
    </source>
</evidence>
<comment type="subcellular location">
    <subcellularLocation>
        <location evidence="1">Membrane</location>
        <topology evidence="1">Multi-pass membrane protein</topology>
    </subcellularLocation>
</comment>
<reference evidence="7 8" key="1">
    <citation type="journal article" date="2024" name="Insects">
        <title>An Improved Chromosome-Level Genome Assembly of the Firefly Pyrocoelia pectoralis.</title>
        <authorList>
            <person name="Fu X."/>
            <person name="Meyer-Rochow V.B."/>
            <person name="Ballantyne L."/>
            <person name="Zhu X."/>
        </authorList>
    </citation>
    <scope>NUCLEOTIDE SEQUENCE [LARGE SCALE GENOMIC DNA]</scope>
    <source>
        <strain evidence="7">XCY_ONT2</strain>
    </source>
</reference>
<dbReference type="GO" id="GO:0050954">
    <property type="term" value="P:sensory perception of mechanical stimulus"/>
    <property type="evidence" value="ECO:0007669"/>
    <property type="project" value="TreeGrafter"/>
</dbReference>
<evidence type="ECO:0000256" key="1">
    <source>
        <dbReference type="ARBA" id="ARBA00004141"/>
    </source>
</evidence>
<keyword evidence="3 6" id="KW-1133">Transmembrane helix</keyword>
<comment type="caution">
    <text evidence="7">The sequence shown here is derived from an EMBL/GenBank/DDBJ whole genome shotgun (WGS) entry which is preliminary data.</text>
</comment>
<evidence type="ECO:0000313" key="7">
    <source>
        <dbReference type="EMBL" id="KAK5639719.1"/>
    </source>
</evidence>
<dbReference type="EMBL" id="JAVRBK010000008">
    <property type="protein sequence ID" value="KAK5639719.1"/>
    <property type="molecule type" value="Genomic_DNA"/>
</dbReference>
<evidence type="ECO:0000256" key="4">
    <source>
        <dbReference type="ARBA" id="ARBA00023136"/>
    </source>
</evidence>
<evidence type="ECO:0000313" key="8">
    <source>
        <dbReference type="Proteomes" id="UP001329430"/>
    </source>
</evidence>
<dbReference type="GO" id="GO:0071683">
    <property type="term" value="C:sensory dendrite"/>
    <property type="evidence" value="ECO:0007669"/>
    <property type="project" value="TreeGrafter"/>
</dbReference>
<dbReference type="GO" id="GO:0016020">
    <property type="term" value="C:membrane"/>
    <property type="evidence" value="ECO:0007669"/>
    <property type="project" value="UniProtKB-SubCell"/>
</dbReference>
<gene>
    <name evidence="7" type="ORF">RI129_010530</name>
</gene>
<keyword evidence="8" id="KW-1185">Reference proteome</keyword>
<dbReference type="PANTHER" id="PTHR21676:SF6">
    <property type="entry name" value="PROTEIN STUM"/>
    <property type="match status" value="1"/>
</dbReference>
<accession>A0AAN7V9E6</accession>
<feature type="region of interest" description="Disordered" evidence="5">
    <location>
        <begin position="17"/>
        <end position="42"/>
    </location>
</feature>
<dbReference type="GO" id="GO:0019230">
    <property type="term" value="P:proprioception"/>
    <property type="evidence" value="ECO:0007669"/>
    <property type="project" value="TreeGrafter"/>
</dbReference>
<sequence>MTYIYVMPLHENQNGYGNILQNGGLPPPQSPQEETTTAANEPPKGICGRLFGRCRKQTKEQKWWFSKKEDSEVPANEEKVKWWQKLTCCKRKKVGDVERENGSQRKNSWAERRDSFIAEPPKLSSKDKCKNFLRTICCLNFCSKKRKKEEEDAIKRRESLMSKKKSLTPLATVVEEPQTTKLDAGLVEHTSVMKAAIPVLPVPLAWLCLILNVFIPGFGTILSGFFCLCIGKPRFSQKDGPKPRIGACIIDFFIGCGQLFTVLFCLVGWGWSIWWGIIMLKLARKYRKIRRAERAMEEDAQNAATVNHLDVERGV</sequence>
<dbReference type="Proteomes" id="UP001329430">
    <property type="component" value="Chromosome 8"/>
</dbReference>
<dbReference type="InterPro" id="IPR026673">
    <property type="entry name" value="SPEC3/Stum"/>
</dbReference>
<keyword evidence="2 6" id="KW-0812">Transmembrane</keyword>
<organism evidence="7 8">
    <name type="scientific">Pyrocoelia pectoralis</name>
    <dbReference type="NCBI Taxonomy" id="417401"/>
    <lineage>
        <taxon>Eukaryota</taxon>
        <taxon>Metazoa</taxon>
        <taxon>Ecdysozoa</taxon>
        <taxon>Arthropoda</taxon>
        <taxon>Hexapoda</taxon>
        <taxon>Insecta</taxon>
        <taxon>Pterygota</taxon>
        <taxon>Neoptera</taxon>
        <taxon>Endopterygota</taxon>
        <taxon>Coleoptera</taxon>
        <taxon>Polyphaga</taxon>
        <taxon>Elateriformia</taxon>
        <taxon>Elateroidea</taxon>
        <taxon>Lampyridae</taxon>
        <taxon>Lampyrinae</taxon>
        <taxon>Pyrocoelia</taxon>
    </lineage>
</organism>
<feature type="transmembrane region" description="Helical" evidence="6">
    <location>
        <begin position="204"/>
        <end position="231"/>
    </location>
</feature>
<proteinExistence type="predicted"/>